<dbReference type="Pfam" id="PF02782">
    <property type="entry name" value="FGGY_C"/>
    <property type="match status" value="1"/>
</dbReference>
<dbReference type="PANTHER" id="PTHR10196">
    <property type="entry name" value="SUGAR KINASE"/>
    <property type="match status" value="1"/>
</dbReference>
<proteinExistence type="inferred from homology"/>
<dbReference type="AlphaFoldDB" id="A0A5J4SS43"/>
<dbReference type="PANTHER" id="PTHR10196:SF93">
    <property type="entry name" value="L-RHAMNULOKINASE"/>
    <property type="match status" value="1"/>
</dbReference>
<dbReference type="EC" id="2.7.1.5" evidence="10"/>
<evidence type="ECO:0000256" key="6">
    <source>
        <dbReference type="ARBA" id="ARBA00023157"/>
    </source>
</evidence>
<keyword evidence="3" id="KW-0547">Nucleotide-binding</keyword>
<evidence type="ECO:0000256" key="7">
    <source>
        <dbReference type="ARBA" id="ARBA00023308"/>
    </source>
</evidence>
<dbReference type="GO" id="GO:0005829">
    <property type="term" value="C:cytosol"/>
    <property type="evidence" value="ECO:0007669"/>
    <property type="project" value="TreeGrafter"/>
</dbReference>
<dbReference type="InterPro" id="IPR018485">
    <property type="entry name" value="FGGY_C"/>
</dbReference>
<evidence type="ECO:0000256" key="3">
    <source>
        <dbReference type="ARBA" id="ARBA00022741"/>
    </source>
</evidence>
<comment type="caution">
    <text evidence="10">The sequence shown here is derived from an EMBL/GenBank/DDBJ whole genome shotgun (WGS) entry which is preliminary data.</text>
</comment>
<evidence type="ECO:0000313" key="10">
    <source>
        <dbReference type="EMBL" id="KAA6348143.1"/>
    </source>
</evidence>
<evidence type="ECO:0000256" key="4">
    <source>
        <dbReference type="ARBA" id="ARBA00022777"/>
    </source>
</evidence>
<dbReference type="GO" id="GO:0008993">
    <property type="term" value="F:rhamnulokinase activity"/>
    <property type="evidence" value="ECO:0007669"/>
    <property type="project" value="UniProtKB-EC"/>
</dbReference>
<dbReference type="EMBL" id="SNRY01000076">
    <property type="protein sequence ID" value="KAA6348143.1"/>
    <property type="molecule type" value="Genomic_DNA"/>
</dbReference>
<dbReference type="Pfam" id="PF00370">
    <property type="entry name" value="FGGY_N"/>
    <property type="match status" value="1"/>
</dbReference>
<keyword evidence="4 10" id="KW-0418">Kinase</keyword>
<reference evidence="10" key="1">
    <citation type="submission" date="2019-03" db="EMBL/GenBank/DDBJ databases">
        <title>Single cell metagenomics reveals metabolic interactions within the superorganism composed of flagellate Streblomastix strix and complex community of Bacteroidetes bacteria on its surface.</title>
        <authorList>
            <person name="Treitli S.C."/>
            <person name="Kolisko M."/>
            <person name="Husnik F."/>
            <person name="Keeling P."/>
            <person name="Hampl V."/>
        </authorList>
    </citation>
    <scope>NUCLEOTIDE SEQUENCE</scope>
    <source>
        <strain evidence="10">STM</strain>
    </source>
</reference>
<name>A0A5J4SS43_9ZZZZ</name>
<keyword evidence="5" id="KW-0067">ATP-binding</keyword>
<dbReference type="CDD" id="cd07771">
    <property type="entry name" value="ASKHA_NBD_FGGY_RhaB-like"/>
    <property type="match status" value="1"/>
</dbReference>
<dbReference type="InterPro" id="IPR013449">
    <property type="entry name" value="Rhamnulokinase"/>
</dbReference>
<sequence>MMEPLSFLAFDFGATNGRSILGTLKGSKLSLKEITRFPNSIFLLRGKYYWNIFNLYDELKRAMALCVKENIKLDAIGIDTWGVDFVLLDTQGDILGLPRAYRDPYTQGVPPNYFKYVPAGEVYEKTGIQFLDFNSLFQLFALKEEGSPLLETAQSLLFIPDALTYLLTGEKICEYTIASTSQLLNPHTKQIERGLLDAIGVSPSLFPKLVQPGTVVGTLTDEVCRETGIGKIPVVAVAGHDTGSAVAACPAGDERFAYLSSGTWSLMGIEVHKPIINEASFRLNYTNEGGVEGTIRFLKNIPGMWLLEKCRREWEKTGTVYNYADLITMDENSAPFRSLINPGHPSFTNPASMTGAIVEYCRYTHQPEPSTAIEFARCIFESLALTYKDTLDNIKTFAPFRIERLHVIGGGSQNKLLNQFTANAINIPVVAGPSEATAIGNIMLQAKALGAVNNLNDIREIIRTSVNPETVMPAKEEIWNKAYQQFIGILQREMKQ</sequence>
<evidence type="ECO:0000256" key="5">
    <source>
        <dbReference type="ARBA" id="ARBA00022840"/>
    </source>
</evidence>
<evidence type="ECO:0000259" key="9">
    <source>
        <dbReference type="Pfam" id="PF02782"/>
    </source>
</evidence>
<keyword evidence="7" id="KW-0684">Rhamnose metabolism</keyword>
<comment type="similarity">
    <text evidence="1">Belongs to the FGGY kinase family.</text>
</comment>
<gene>
    <name evidence="10" type="ORF">EZS27_004417</name>
</gene>
<evidence type="ECO:0000256" key="1">
    <source>
        <dbReference type="ARBA" id="ARBA00009156"/>
    </source>
</evidence>
<accession>A0A5J4SS43</accession>
<dbReference type="GO" id="GO:0004370">
    <property type="term" value="F:glycerol kinase activity"/>
    <property type="evidence" value="ECO:0007669"/>
    <property type="project" value="TreeGrafter"/>
</dbReference>
<dbReference type="GO" id="GO:0005524">
    <property type="term" value="F:ATP binding"/>
    <property type="evidence" value="ECO:0007669"/>
    <property type="project" value="UniProtKB-KW"/>
</dbReference>
<protein>
    <submittedName>
        <fullName evidence="10">Rhamnulokinase</fullName>
        <ecNumber evidence="10">2.7.1.5</ecNumber>
    </submittedName>
</protein>
<dbReference type="GO" id="GO:0019301">
    <property type="term" value="P:rhamnose catabolic process"/>
    <property type="evidence" value="ECO:0007669"/>
    <property type="project" value="InterPro"/>
</dbReference>
<evidence type="ECO:0000256" key="2">
    <source>
        <dbReference type="ARBA" id="ARBA00022679"/>
    </source>
</evidence>
<keyword evidence="6" id="KW-1015">Disulfide bond</keyword>
<feature type="domain" description="Carbohydrate kinase FGGY N-terminal" evidence="8">
    <location>
        <begin position="8"/>
        <end position="245"/>
    </location>
</feature>
<dbReference type="SUPFAM" id="SSF53067">
    <property type="entry name" value="Actin-like ATPase domain"/>
    <property type="match status" value="2"/>
</dbReference>
<dbReference type="GO" id="GO:0006071">
    <property type="term" value="P:glycerol metabolic process"/>
    <property type="evidence" value="ECO:0007669"/>
    <property type="project" value="TreeGrafter"/>
</dbReference>
<dbReference type="InterPro" id="IPR018484">
    <property type="entry name" value="FGGY_N"/>
</dbReference>
<dbReference type="InterPro" id="IPR043129">
    <property type="entry name" value="ATPase_NBD"/>
</dbReference>
<keyword evidence="2 10" id="KW-0808">Transferase</keyword>
<dbReference type="Gene3D" id="3.30.420.40">
    <property type="match status" value="2"/>
</dbReference>
<evidence type="ECO:0000259" key="8">
    <source>
        <dbReference type="Pfam" id="PF00370"/>
    </source>
</evidence>
<organism evidence="10">
    <name type="scientific">termite gut metagenome</name>
    <dbReference type="NCBI Taxonomy" id="433724"/>
    <lineage>
        <taxon>unclassified sequences</taxon>
        <taxon>metagenomes</taxon>
        <taxon>organismal metagenomes</taxon>
    </lineage>
</organism>
<feature type="domain" description="Carbohydrate kinase FGGY C-terminal" evidence="9">
    <location>
        <begin position="257"/>
        <end position="448"/>
    </location>
</feature>